<gene>
    <name evidence="2" type="ORF">E3N88_01570</name>
</gene>
<dbReference type="AlphaFoldDB" id="A0A5N6Q1B6"/>
<name>A0A5N6Q1B6_9ASTR</name>
<comment type="caution">
    <text evidence="2">The sequence shown here is derived from an EMBL/GenBank/DDBJ whole genome shotgun (WGS) entry which is preliminary data.</text>
</comment>
<organism evidence="2 3">
    <name type="scientific">Mikania micrantha</name>
    <name type="common">bitter vine</name>
    <dbReference type="NCBI Taxonomy" id="192012"/>
    <lineage>
        <taxon>Eukaryota</taxon>
        <taxon>Viridiplantae</taxon>
        <taxon>Streptophyta</taxon>
        <taxon>Embryophyta</taxon>
        <taxon>Tracheophyta</taxon>
        <taxon>Spermatophyta</taxon>
        <taxon>Magnoliopsida</taxon>
        <taxon>eudicotyledons</taxon>
        <taxon>Gunneridae</taxon>
        <taxon>Pentapetalae</taxon>
        <taxon>asterids</taxon>
        <taxon>campanulids</taxon>
        <taxon>Asterales</taxon>
        <taxon>Asteraceae</taxon>
        <taxon>Asteroideae</taxon>
        <taxon>Heliantheae alliance</taxon>
        <taxon>Eupatorieae</taxon>
        <taxon>Mikania</taxon>
    </lineage>
</organism>
<evidence type="ECO:0000313" key="2">
    <source>
        <dbReference type="EMBL" id="KAD7478434.1"/>
    </source>
</evidence>
<keyword evidence="3" id="KW-1185">Reference proteome</keyword>
<dbReference type="EMBL" id="SZYD01000001">
    <property type="protein sequence ID" value="KAD7478434.1"/>
    <property type="molecule type" value="Genomic_DNA"/>
</dbReference>
<feature type="compositionally biased region" description="Polar residues" evidence="1">
    <location>
        <begin position="15"/>
        <end position="25"/>
    </location>
</feature>
<accession>A0A5N6Q1B6</accession>
<evidence type="ECO:0000256" key="1">
    <source>
        <dbReference type="SAM" id="MobiDB-lite"/>
    </source>
</evidence>
<reference evidence="2 3" key="1">
    <citation type="submission" date="2019-05" db="EMBL/GenBank/DDBJ databases">
        <title>Mikania micrantha, genome provides insights into the molecular mechanism of rapid growth.</title>
        <authorList>
            <person name="Liu B."/>
        </authorList>
    </citation>
    <scope>NUCLEOTIDE SEQUENCE [LARGE SCALE GENOMIC DNA]</scope>
    <source>
        <strain evidence="2">NLD-2019</strain>
        <tissue evidence="2">Leaf</tissue>
    </source>
</reference>
<feature type="region of interest" description="Disordered" evidence="1">
    <location>
        <begin position="1"/>
        <end position="25"/>
    </location>
</feature>
<dbReference type="Proteomes" id="UP000326396">
    <property type="component" value="Linkage Group LG1"/>
</dbReference>
<proteinExistence type="predicted"/>
<sequence length="113" mass="12168">MKMAEPEIGGDVNANPPNRQQYLKSTGNWSLNSSIRSNRYEIRMSAAVMKLVAVGVEVELAEQGVVVLCELIVEAGCEGTWVGWAMGMVFANGGGDWEVKGEEFDWAESGGLG</sequence>
<protein>
    <submittedName>
        <fullName evidence="2">Uncharacterized protein</fullName>
    </submittedName>
</protein>
<evidence type="ECO:0000313" key="3">
    <source>
        <dbReference type="Proteomes" id="UP000326396"/>
    </source>
</evidence>